<evidence type="ECO:0000256" key="5">
    <source>
        <dbReference type="SAM" id="SignalP"/>
    </source>
</evidence>
<sequence>MHGKLFTALMFFSIPAATATAQEVLTTATPDVLVRSLDPILAQKEKTRGLKIVGAKELETINSYGDKLAATVNLAVNFHFGSAELTPQAQQLLDNVGKALQSSELSAYRFVIGGHTDATGTDGDNLQLSRARAASATQYLVSRYKIAPQRLVVRAFGETALLFPDSPQDGRNRRVEISTLK</sequence>
<dbReference type="PANTHER" id="PTHR30329:SF21">
    <property type="entry name" value="LIPOPROTEIN YIAD-RELATED"/>
    <property type="match status" value="1"/>
</dbReference>
<dbReference type="InterPro" id="IPR050330">
    <property type="entry name" value="Bact_OuterMem_StrucFunc"/>
</dbReference>
<dbReference type="SUPFAM" id="SSF103088">
    <property type="entry name" value="OmpA-like"/>
    <property type="match status" value="1"/>
</dbReference>
<dbReference type="InterPro" id="IPR006664">
    <property type="entry name" value="OMP_bac"/>
</dbReference>
<name>A0A7W8UEV2_9HYPH</name>
<evidence type="ECO:0000256" key="1">
    <source>
        <dbReference type="ARBA" id="ARBA00004442"/>
    </source>
</evidence>
<comment type="subcellular location">
    <subcellularLocation>
        <location evidence="1">Cell outer membrane</location>
    </subcellularLocation>
</comment>
<dbReference type="AlphaFoldDB" id="A0A7W8UEV2"/>
<dbReference type="RefSeq" id="WP_018325129.1">
    <property type="nucleotide sequence ID" value="NZ_JACHBK010000012.1"/>
</dbReference>
<evidence type="ECO:0000256" key="2">
    <source>
        <dbReference type="ARBA" id="ARBA00023136"/>
    </source>
</evidence>
<reference evidence="7 8" key="1">
    <citation type="submission" date="2020-08" db="EMBL/GenBank/DDBJ databases">
        <title>Genomic Encyclopedia of Type Strains, Phase IV (KMG-V): Genome sequencing to study the core and pangenomes of soil and plant-associated prokaryotes.</title>
        <authorList>
            <person name="Whitman W."/>
        </authorList>
    </citation>
    <scope>NUCLEOTIDE SEQUENCE [LARGE SCALE GENOMIC DNA]</scope>
    <source>
        <strain evidence="7 8">SEMIA 4084</strain>
    </source>
</reference>
<dbReference type="GO" id="GO:0009279">
    <property type="term" value="C:cell outer membrane"/>
    <property type="evidence" value="ECO:0007669"/>
    <property type="project" value="UniProtKB-SubCell"/>
</dbReference>
<comment type="caution">
    <text evidence="7">The sequence shown here is derived from an EMBL/GenBank/DDBJ whole genome shotgun (WGS) entry which is preliminary data.</text>
</comment>
<keyword evidence="8" id="KW-1185">Reference proteome</keyword>
<dbReference type="InterPro" id="IPR036737">
    <property type="entry name" value="OmpA-like_sf"/>
</dbReference>
<keyword evidence="3" id="KW-0998">Cell outer membrane</keyword>
<evidence type="ECO:0000313" key="8">
    <source>
        <dbReference type="Proteomes" id="UP000585507"/>
    </source>
</evidence>
<dbReference type="Gene3D" id="3.30.1330.60">
    <property type="entry name" value="OmpA-like domain"/>
    <property type="match status" value="1"/>
</dbReference>
<keyword evidence="5" id="KW-0732">Signal</keyword>
<keyword evidence="2 4" id="KW-0472">Membrane</keyword>
<dbReference type="PRINTS" id="PR01021">
    <property type="entry name" value="OMPADOMAIN"/>
</dbReference>
<evidence type="ECO:0000313" key="7">
    <source>
        <dbReference type="EMBL" id="MBB5538076.1"/>
    </source>
</evidence>
<feature type="domain" description="OmpA-like" evidence="6">
    <location>
        <begin position="65"/>
        <end position="181"/>
    </location>
</feature>
<evidence type="ECO:0000256" key="3">
    <source>
        <dbReference type="ARBA" id="ARBA00023237"/>
    </source>
</evidence>
<evidence type="ECO:0000259" key="6">
    <source>
        <dbReference type="PROSITE" id="PS51123"/>
    </source>
</evidence>
<evidence type="ECO:0000256" key="4">
    <source>
        <dbReference type="PROSITE-ProRule" id="PRU00473"/>
    </source>
</evidence>
<proteinExistence type="predicted"/>
<dbReference type="Proteomes" id="UP000585507">
    <property type="component" value="Unassembled WGS sequence"/>
</dbReference>
<dbReference type="PANTHER" id="PTHR30329">
    <property type="entry name" value="STATOR ELEMENT OF FLAGELLAR MOTOR COMPLEX"/>
    <property type="match status" value="1"/>
</dbReference>
<dbReference type="EMBL" id="JACHBK010000012">
    <property type="protein sequence ID" value="MBB5538076.1"/>
    <property type="molecule type" value="Genomic_DNA"/>
</dbReference>
<dbReference type="Pfam" id="PF00691">
    <property type="entry name" value="OmpA"/>
    <property type="match status" value="1"/>
</dbReference>
<dbReference type="InterPro" id="IPR006665">
    <property type="entry name" value="OmpA-like"/>
</dbReference>
<protein>
    <submittedName>
        <fullName evidence="7">Outer membrane protein OmpA-like peptidoglycan-associated protein</fullName>
    </submittedName>
</protein>
<dbReference type="CDD" id="cd07185">
    <property type="entry name" value="OmpA_C-like"/>
    <property type="match status" value="1"/>
</dbReference>
<feature type="signal peptide" evidence="5">
    <location>
        <begin position="1"/>
        <end position="21"/>
    </location>
</feature>
<dbReference type="PROSITE" id="PS51123">
    <property type="entry name" value="OMPA_2"/>
    <property type="match status" value="1"/>
</dbReference>
<gene>
    <name evidence="7" type="ORF">GGD55_004797</name>
</gene>
<organism evidence="7 8">
    <name type="scientific">Rhizobium giardinii</name>
    <dbReference type="NCBI Taxonomy" id="56731"/>
    <lineage>
        <taxon>Bacteria</taxon>
        <taxon>Pseudomonadati</taxon>
        <taxon>Pseudomonadota</taxon>
        <taxon>Alphaproteobacteria</taxon>
        <taxon>Hyphomicrobiales</taxon>
        <taxon>Rhizobiaceae</taxon>
        <taxon>Rhizobium/Agrobacterium group</taxon>
        <taxon>Rhizobium</taxon>
    </lineage>
</organism>
<accession>A0A7W8UEV2</accession>
<feature type="chain" id="PRO_5030979405" evidence="5">
    <location>
        <begin position="22"/>
        <end position="181"/>
    </location>
</feature>